<dbReference type="SUPFAM" id="SSF54427">
    <property type="entry name" value="NTF2-like"/>
    <property type="match status" value="1"/>
</dbReference>
<gene>
    <name evidence="2" type="ORF">D1B33_05325</name>
</gene>
<dbReference type="RefSeq" id="WP_118875343.1">
    <property type="nucleotide sequence ID" value="NZ_QWEI01000002.1"/>
</dbReference>
<feature type="domain" description="SnoaL-like" evidence="1">
    <location>
        <begin position="14"/>
        <end position="117"/>
    </location>
</feature>
<keyword evidence="3" id="KW-1185">Reference proteome</keyword>
<dbReference type="Proteomes" id="UP000265692">
    <property type="component" value="Unassembled WGS sequence"/>
</dbReference>
<reference evidence="2 3" key="1">
    <citation type="submission" date="2018-08" db="EMBL/GenBank/DDBJ databases">
        <title>Lysinibacillus sp. YLB-03 draft genome sequence.</title>
        <authorList>
            <person name="Yu L."/>
        </authorList>
    </citation>
    <scope>NUCLEOTIDE SEQUENCE [LARGE SCALE GENOMIC DNA]</scope>
    <source>
        <strain evidence="2 3">YLB-03</strain>
    </source>
</reference>
<comment type="caution">
    <text evidence="2">The sequence shown here is derived from an EMBL/GenBank/DDBJ whole genome shotgun (WGS) entry which is preliminary data.</text>
</comment>
<dbReference type="InterPro" id="IPR032710">
    <property type="entry name" value="NTF2-like_dom_sf"/>
</dbReference>
<evidence type="ECO:0000313" key="3">
    <source>
        <dbReference type="Proteomes" id="UP000265692"/>
    </source>
</evidence>
<dbReference type="InterPro" id="IPR037401">
    <property type="entry name" value="SnoaL-like"/>
</dbReference>
<dbReference type="EMBL" id="QWEI01000002">
    <property type="protein sequence ID" value="RHW38309.1"/>
    <property type="molecule type" value="Genomic_DNA"/>
</dbReference>
<dbReference type="Gene3D" id="3.10.450.50">
    <property type="match status" value="1"/>
</dbReference>
<dbReference type="AlphaFoldDB" id="A0A396SQ81"/>
<evidence type="ECO:0000313" key="2">
    <source>
        <dbReference type="EMBL" id="RHW38309.1"/>
    </source>
</evidence>
<protein>
    <submittedName>
        <fullName evidence="2">Nuclear transport factor 2 family protein</fullName>
    </submittedName>
</protein>
<sequence length="133" mass="15588">MKDRNYLIEMAQYKYFENVDKYDLDGVLDCFCEDATFTVRSGNPAKHHGIVEIREMFVELFKGFPNKMVHKDFKHIVDEENECIASQFNVELMSGNNDEVYQTNCNFFYLENGKFKEVHVYMMGQNVLAGKKA</sequence>
<name>A0A396SQ81_9BACL</name>
<dbReference type="OrthoDB" id="129343at2"/>
<dbReference type="Pfam" id="PF12680">
    <property type="entry name" value="SnoaL_2"/>
    <property type="match status" value="1"/>
</dbReference>
<proteinExistence type="predicted"/>
<accession>A0A396SQ81</accession>
<organism evidence="2 3">
    <name type="scientific">Ureibacillus yapensis</name>
    <dbReference type="NCBI Taxonomy" id="2304605"/>
    <lineage>
        <taxon>Bacteria</taxon>
        <taxon>Bacillati</taxon>
        <taxon>Bacillota</taxon>
        <taxon>Bacilli</taxon>
        <taxon>Bacillales</taxon>
        <taxon>Caryophanaceae</taxon>
        <taxon>Ureibacillus</taxon>
    </lineage>
</organism>
<evidence type="ECO:0000259" key="1">
    <source>
        <dbReference type="Pfam" id="PF12680"/>
    </source>
</evidence>